<protein>
    <submittedName>
        <fullName evidence="2">Uncharacterized protein</fullName>
    </submittedName>
</protein>
<dbReference type="Pfam" id="PF12271">
    <property type="entry name" value="Chs7"/>
    <property type="match status" value="1"/>
</dbReference>
<accession>A0A0B7JYK2</accession>
<dbReference type="PANTHER" id="PTHR35329:SF1">
    <property type="entry name" value="CHITIN SYNTHASE EXPORT CHAPERONE"/>
    <property type="match status" value="1"/>
</dbReference>
<keyword evidence="1" id="KW-1133">Transmembrane helix</keyword>
<reference evidence="2" key="1">
    <citation type="submission" date="2015-01" db="EMBL/GenBank/DDBJ databases">
        <authorList>
            <person name="Durling Mikael"/>
        </authorList>
    </citation>
    <scope>NUCLEOTIDE SEQUENCE</scope>
</reference>
<dbReference type="GO" id="GO:0051082">
    <property type="term" value="F:unfolded protein binding"/>
    <property type="evidence" value="ECO:0007669"/>
    <property type="project" value="TreeGrafter"/>
</dbReference>
<organism evidence="2">
    <name type="scientific">Bionectria ochroleuca</name>
    <name type="common">Gliocladium roseum</name>
    <dbReference type="NCBI Taxonomy" id="29856"/>
    <lineage>
        <taxon>Eukaryota</taxon>
        <taxon>Fungi</taxon>
        <taxon>Dikarya</taxon>
        <taxon>Ascomycota</taxon>
        <taxon>Pezizomycotina</taxon>
        <taxon>Sordariomycetes</taxon>
        <taxon>Hypocreomycetidae</taxon>
        <taxon>Hypocreales</taxon>
        <taxon>Bionectriaceae</taxon>
        <taxon>Clonostachys</taxon>
    </lineage>
</organism>
<evidence type="ECO:0000256" key="1">
    <source>
        <dbReference type="SAM" id="Phobius"/>
    </source>
</evidence>
<dbReference type="EMBL" id="CDPU01000017">
    <property type="protein sequence ID" value="CEO50079.1"/>
    <property type="molecule type" value="Genomic_DNA"/>
</dbReference>
<dbReference type="AlphaFoldDB" id="A0A0B7JYK2"/>
<feature type="transmembrane region" description="Helical" evidence="1">
    <location>
        <begin position="149"/>
        <end position="170"/>
    </location>
</feature>
<feature type="transmembrane region" description="Helical" evidence="1">
    <location>
        <begin position="190"/>
        <end position="215"/>
    </location>
</feature>
<feature type="transmembrane region" description="Helical" evidence="1">
    <location>
        <begin position="262"/>
        <end position="282"/>
    </location>
</feature>
<dbReference type="GO" id="GO:0005789">
    <property type="term" value="C:endoplasmic reticulum membrane"/>
    <property type="evidence" value="ECO:0007669"/>
    <property type="project" value="TreeGrafter"/>
</dbReference>
<dbReference type="InterPro" id="IPR022057">
    <property type="entry name" value="Chs7"/>
</dbReference>
<keyword evidence="1" id="KW-0812">Transmembrane</keyword>
<feature type="transmembrane region" description="Helical" evidence="1">
    <location>
        <begin position="88"/>
        <end position="109"/>
    </location>
</feature>
<dbReference type="PANTHER" id="PTHR35329">
    <property type="entry name" value="CHITIN SYNTHASE EXPORT CHAPERONE"/>
    <property type="match status" value="1"/>
</dbReference>
<name>A0A0B7JYK2_BIOOC</name>
<feature type="transmembrane region" description="Helical" evidence="1">
    <location>
        <begin position="227"/>
        <end position="250"/>
    </location>
</feature>
<proteinExistence type="predicted"/>
<feature type="transmembrane region" description="Helical" evidence="1">
    <location>
        <begin position="55"/>
        <end position="76"/>
    </location>
</feature>
<feature type="transmembrane region" description="Helical" evidence="1">
    <location>
        <begin position="115"/>
        <end position="137"/>
    </location>
</feature>
<dbReference type="GO" id="GO:0006457">
    <property type="term" value="P:protein folding"/>
    <property type="evidence" value="ECO:0007669"/>
    <property type="project" value="TreeGrafter"/>
</dbReference>
<keyword evidence="1" id="KW-0472">Membrane</keyword>
<sequence>MGSTEFGKFNKFCAHSTLPVCNLLSPPTNDQDGGDWGGCQLVGIRLEGGRNLANVGSIILAGIAVIVATLILSYSGKKKFIGRGEMQIFLLGYILISVCEIFSVGGLPISKNVRMAFSAIHIGAITATTWVLVMNALVGFQLTDDSASITLAATLLVSLVLFVGTGYIALDTGFQFTQHWASSYETPNRHIFLYVLYQLVPLIFLVVFYVLEGILVIRVLGEIRPMLYLSIAAVLFAIGQVFNYIASGYICDGTGGKVDGALFQTFFTLLSVIMIWIFWGSLK</sequence>
<evidence type="ECO:0000313" key="2">
    <source>
        <dbReference type="EMBL" id="CEO50079.1"/>
    </source>
</evidence>
<gene>
    <name evidence="2" type="ORF">BN869_000006136_1</name>
</gene>